<evidence type="ECO:0000256" key="1">
    <source>
        <dbReference type="SAM" id="MobiDB-lite"/>
    </source>
</evidence>
<feature type="region of interest" description="Disordered" evidence="1">
    <location>
        <begin position="72"/>
        <end position="166"/>
    </location>
</feature>
<dbReference type="AlphaFoldDB" id="A0A8T1VUL9"/>
<comment type="caution">
    <text evidence="2">The sequence shown here is derived from an EMBL/GenBank/DDBJ whole genome shotgun (WGS) entry which is preliminary data.</text>
</comment>
<dbReference type="Proteomes" id="UP000693981">
    <property type="component" value="Unassembled WGS sequence"/>
</dbReference>
<gene>
    <name evidence="2" type="ORF">PHYBOEH_009809</name>
</gene>
<protein>
    <submittedName>
        <fullName evidence="2">Uncharacterized protein</fullName>
    </submittedName>
</protein>
<feature type="compositionally biased region" description="Low complexity" evidence="1">
    <location>
        <begin position="106"/>
        <end position="166"/>
    </location>
</feature>
<accession>A0A8T1VUL9</accession>
<name>A0A8T1VUL9_9STRA</name>
<sequence length="183" mass="18406">MEALGQRHLQLTTDSIELREDGEFQAKDSSSLSIISPSVTANKLDLDAENSGTICLSASTVTASNYDGQGASRISLPNAPSKYTSTGSQECTEATAPSRGPSCVFSSSCTTISTSTTTSTTTPSATTATSTSTTSTPDSATAPSVPVSSSSGVSTQSSTASSPDTSRITSAVIAAGLMAVAWL</sequence>
<keyword evidence="3" id="KW-1185">Reference proteome</keyword>
<reference evidence="2" key="1">
    <citation type="submission" date="2021-02" db="EMBL/GenBank/DDBJ databases">
        <authorList>
            <person name="Palmer J.M."/>
        </authorList>
    </citation>
    <scope>NUCLEOTIDE SEQUENCE</scope>
    <source>
        <strain evidence="2">SCRP23</strain>
    </source>
</reference>
<feature type="compositionally biased region" description="Polar residues" evidence="1">
    <location>
        <begin position="81"/>
        <end position="92"/>
    </location>
</feature>
<proteinExistence type="predicted"/>
<evidence type="ECO:0000313" key="2">
    <source>
        <dbReference type="EMBL" id="KAG7383719.1"/>
    </source>
</evidence>
<organism evidence="2 3">
    <name type="scientific">Phytophthora boehmeriae</name>
    <dbReference type="NCBI Taxonomy" id="109152"/>
    <lineage>
        <taxon>Eukaryota</taxon>
        <taxon>Sar</taxon>
        <taxon>Stramenopiles</taxon>
        <taxon>Oomycota</taxon>
        <taxon>Peronosporomycetes</taxon>
        <taxon>Peronosporales</taxon>
        <taxon>Peronosporaceae</taxon>
        <taxon>Phytophthora</taxon>
    </lineage>
</organism>
<dbReference type="EMBL" id="JAGDFL010000635">
    <property type="protein sequence ID" value="KAG7383719.1"/>
    <property type="molecule type" value="Genomic_DNA"/>
</dbReference>
<evidence type="ECO:0000313" key="3">
    <source>
        <dbReference type="Proteomes" id="UP000693981"/>
    </source>
</evidence>